<evidence type="ECO:0000256" key="1">
    <source>
        <dbReference type="SAM" id="SignalP"/>
    </source>
</evidence>
<accession>A0A6M2DF46</accession>
<reference evidence="2" key="1">
    <citation type="submission" date="2019-09" db="EMBL/GenBank/DDBJ databases">
        <title>Organ-specific transcriptomic study of the physiology of the cattle tick, Rhipicephalus microplus.</title>
        <authorList>
            <person name="Tirloni L."/>
            <person name="Braz G."/>
            <person name="Gandara A.C.P."/>
            <person name="Sabadin G.A."/>
            <person name="da Silva R.M."/>
            <person name="Guizzo M.G."/>
            <person name="Machado J.A."/>
            <person name="Costa E.P."/>
            <person name="Gomes H.F."/>
            <person name="Moraes J."/>
            <person name="Mota M.B.S."/>
            <person name="Mesquita R.D."/>
            <person name="Alvarenga P.H."/>
            <person name="Alves F."/>
            <person name="Seixas A."/>
            <person name="da Fonseca R.N."/>
            <person name="Fogaca A."/>
            <person name="Logullo C."/>
            <person name="Tanaka A."/>
            <person name="Daffre S."/>
            <person name="Termignoni C."/>
            <person name="Vaz I.S.Jr."/>
            <person name="Oliveira P.L."/>
            <person name="Ribeiro J.M."/>
        </authorList>
    </citation>
    <scope>NUCLEOTIDE SEQUENCE</scope>
    <source>
        <strain evidence="2">Porto Alegre</strain>
    </source>
</reference>
<keyword evidence="1" id="KW-0732">Signal</keyword>
<dbReference type="EMBL" id="GHWJ01010810">
    <property type="protein sequence ID" value="NOV43547.1"/>
    <property type="molecule type" value="Transcribed_RNA"/>
</dbReference>
<evidence type="ECO:0000313" key="2">
    <source>
        <dbReference type="EMBL" id="NOV43547.1"/>
    </source>
</evidence>
<protein>
    <submittedName>
        <fullName evidence="2">Putative secreted protein</fullName>
    </submittedName>
</protein>
<dbReference type="AlphaFoldDB" id="A0A6M2DF46"/>
<proteinExistence type="predicted"/>
<feature type="signal peptide" evidence="1">
    <location>
        <begin position="1"/>
        <end position="28"/>
    </location>
</feature>
<feature type="chain" id="PRO_5026927331" evidence="1">
    <location>
        <begin position="29"/>
        <end position="70"/>
    </location>
</feature>
<organism evidence="2">
    <name type="scientific">Rhipicephalus microplus</name>
    <name type="common">Cattle tick</name>
    <name type="synonym">Boophilus microplus</name>
    <dbReference type="NCBI Taxonomy" id="6941"/>
    <lineage>
        <taxon>Eukaryota</taxon>
        <taxon>Metazoa</taxon>
        <taxon>Ecdysozoa</taxon>
        <taxon>Arthropoda</taxon>
        <taxon>Chelicerata</taxon>
        <taxon>Arachnida</taxon>
        <taxon>Acari</taxon>
        <taxon>Parasitiformes</taxon>
        <taxon>Ixodida</taxon>
        <taxon>Ixodoidea</taxon>
        <taxon>Ixodidae</taxon>
        <taxon>Rhipicephalinae</taxon>
        <taxon>Rhipicephalus</taxon>
        <taxon>Boophilus</taxon>
    </lineage>
</organism>
<name>A0A6M2DF46_RHIMP</name>
<sequence length="70" mass="8016">MTAEDMRKFVVRVVVVVLRLVFLQLAGTCEYPTSVHDCEGNEKRSQAQEQERTAYPYEKLVRIFAGIPAK</sequence>